<dbReference type="Pfam" id="PF11294">
    <property type="entry name" value="DUF3095"/>
    <property type="match status" value="1"/>
</dbReference>
<dbReference type="RefSeq" id="WP_101072103.1">
    <property type="nucleotide sequence ID" value="NZ_PISP01000001.1"/>
</dbReference>
<evidence type="ECO:0008006" key="3">
    <source>
        <dbReference type="Google" id="ProtNLM"/>
    </source>
</evidence>
<protein>
    <recommendedName>
        <fullName evidence="3">DUF3095 domain-containing protein</fullName>
    </recommendedName>
</protein>
<organism evidence="1 2">
    <name type="scientific">Rhodohalobacter barkolensis</name>
    <dbReference type="NCBI Taxonomy" id="2053187"/>
    <lineage>
        <taxon>Bacteria</taxon>
        <taxon>Pseudomonadati</taxon>
        <taxon>Balneolota</taxon>
        <taxon>Balneolia</taxon>
        <taxon>Balneolales</taxon>
        <taxon>Balneolaceae</taxon>
        <taxon>Rhodohalobacter</taxon>
    </lineage>
</organism>
<keyword evidence="2" id="KW-1185">Reference proteome</keyword>
<reference evidence="1 2" key="1">
    <citation type="submission" date="2017-11" db="EMBL/GenBank/DDBJ databases">
        <title>Rhodohalobacter 15182 sp. nov., isolated from a salt lake.</title>
        <authorList>
            <person name="Han S."/>
        </authorList>
    </citation>
    <scope>NUCLEOTIDE SEQUENCE [LARGE SCALE GENOMIC DNA]</scope>
    <source>
        <strain evidence="1 2">15182</strain>
    </source>
</reference>
<comment type="caution">
    <text evidence="1">The sequence shown here is derived from an EMBL/GenBank/DDBJ whole genome shotgun (WGS) entry which is preliminary data.</text>
</comment>
<evidence type="ECO:0000313" key="1">
    <source>
        <dbReference type="EMBL" id="PKD44815.1"/>
    </source>
</evidence>
<proteinExistence type="predicted"/>
<accession>A0A2N0VKT9</accession>
<dbReference type="EMBL" id="PISP01000001">
    <property type="protein sequence ID" value="PKD44815.1"/>
    <property type="molecule type" value="Genomic_DNA"/>
</dbReference>
<evidence type="ECO:0000313" key="2">
    <source>
        <dbReference type="Proteomes" id="UP000233398"/>
    </source>
</evidence>
<sequence>MDVHFYKNLDCTGHFLNLAKPEFYTPLPDNWCIAVSDVRNSTREIKNGRFRDVNLNGASLIAAISNAIPETELPFSFGGDGSVIAFPGCYRKKAEEIIKRCRTHAKKHFNLDLAAGIVPISDLYEEGHPLMVAKFQTSEHVNQASFLGNGIIVAEEWVKQNSNEEEYSKADTNVDLSGLECRWNPFPADELAISLIVDVIEPSFNSQFQIYQSVLSKIYQIFDDVHSSPIKEKDMKLTFRFKNMWSEAKMRSKSEWYNRIRYFIKLIFLQLTGKYFMKYDVSTNKTDWGDYKPDFVKNSDYRKFSQSLKMVITGSLQMKNELEKFLDSLYKQGLLVYGIHVTDSTVTTCYVKEYQSNHIHFIDGTGGGYTMASIDFKKRLNKLQHQKTELVSNN</sequence>
<dbReference type="Proteomes" id="UP000233398">
    <property type="component" value="Unassembled WGS sequence"/>
</dbReference>
<gene>
    <name evidence="1" type="ORF">CWD77_04955</name>
</gene>
<dbReference type="InterPro" id="IPR021445">
    <property type="entry name" value="DUF3095"/>
</dbReference>
<dbReference type="OrthoDB" id="5342145at2"/>
<name>A0A2N0VKT9_9BACT</name>
<dbReference type="AlphaFoldDB" id="A0A2N0VKT9"/>